<dbReference type="Pfam" id="PF02909">
    <property type="entry name" value="TetR_C_1"/>
    <property type="match status" value="1"/>
</dbReference>
<reference evidence="8 9" key="1">
    <citation type="submission" date="2018-02" db="EMBL/GenBank/DDBJ databases">
        <title>The draft genome of Phyllobacterium myrsinacearum DSM5892.</title>
        <authorList>
            <person name="Li L."/>
            <person name="Liu L."/>
            <person name="Zhang X."/>
            <person name="Wang T."/>
        </authorList>
    </citation>
    <scope>NUCLEOTIDE SEQUENCE [LARGE SCALE GENOMIC DNA]</scope>
    <source>
        <strain evidence="8 9">DSM 5892</strain>
    </source>
</reference>
<evidence type="ECO:0000256" key="3">
    <source>
        <dbReference type="ARBA" id="ARBA00023015"/>
    </source>
</evidence>
<feature type="DNA-binding region" description="H-T-H motif" evidence="6">
    <location>
        <begin position="31"/>
        <end position="50"/>
    </location>
</feature>
<protein>
    <submittedName>
        <fullName evidence="8">TetR family transcriptional regulator</fullName>
    </submittedName>
</protein>
<dbReference type="GO" id="GO:0000976">
    <property type="term" value="F:transcription cis-regulatory region binding"/>
    <property type="evidence" value="ECO:0007669"/>
    <property type="project" value="TreeGrafter"/>
</dbReference>
<gene>
    <name evidence="8" type="ORF">C5750_20695</name>
</gene>
<keyword evidence="4 6" id="KW-0238">DNA-binding</keyword>
<accession>A0A2S9JC44</accession>
<dbReference type="Gene3D" id="1.10.10.60">
    <property type="entry name" value="Homeodomain-like"/>
    <property type="match status" value="1"/>
</dbReference>
<evidence type="ECO:0000313" key="8">
    <source>
        <dbReference type="EMBL" id="PRD50389.1"/>
    </source>
</evidence>
<dbReference type="InterPro" id="IPR001647">
    <property type="entry name" value="HTH_TetR"/>
</dbReference>
<evidence type="ECO:0000259" key="7">
    <source>
        <dbReference type="PROSITE" id="PS50977"/>
    </source>
</evidence>
<dbReference type="RefSeq" id="WP_105736299.1">
    <property type="nucleotide sequence ID" value="NZ_PVBT01000007.1"/>
</dbReference>
<dbReference type="AlphaFoldDB" id="A0A2S9JC44"/>
<evidence type="ECO:0000256" key="6">
    <source>
        <dbReference type="PROSITE-ProRule" id="PRU00335"/>
    </source>
</evidence>
<dbReference type="PANTHER" id="PTHR30055">
    <property type="entry name" value="HTH-TYPE TRANSCRIPTIONAL REGULATOR RUTR"/>
    <property type="match status" value="1"/>
</dbReference>
<dbReference type="InterPro" id="IPR036271">
    <property type="entry name" value="Tet_transcr_reg_TetR-rel_C_sf"/>
</dbReference>
<dbReference type="InterPro" id="IPR004111">
    <property type="entry name" value="Repressor_TetR_C"/>
</dbReference>
<dbReference type="InterPro" id="IPR009057">
    <property type="entry name" value="Homeodomain-like_sf"/>
</dbReference>
<comment type="caution">
    <text evidence="8">The sequence shown here is derived from an EMBL/GenBank/DDBJ whole genome shotgun (WGS) entry which is preliminary data.</text>
</comment>
<dbReference type="GO" id="GO:0003700">
    <property type="term" value="F:DNA-binding transcription factor activity"/>
    <property type="evidence" value="ECO:0007669"/>
    <property type="project" value="TreeGrafter"/>
</dbReference>
<proteinExistence type="predicted"/>
<dbReference type="Gene3D" id="1.10.357.10">
    <property type="entry name" value="Tetracycline Repressor, domain 2"/>
    <property type="match status" value="1"/>
</dbReference>
<dbReference type="EMBL" id="PVBT01000007">
    <property type="protein sequence ID" value="PRD50389.1"/>
    <property type="molecule type" value="Genomic_DNA"/>
</dbReference>
<evidence type="ECO:0000256" key="1">
    <source>
        <dbReference type="ARBA" id="ARBA00002856"/>
    </source>
</evidence>
<comment type="function">
    <text evidence="1">TetR is the repressor of the tetracycline resistance element; its N-terminal region forms a helix-turn-helix structure and binds DNA. Binding of tetracycline to TetR reduces the repressor affinity for the tetracycline resistance gene (tetA) promoter operator sites.</text>
</comment>
<evidence type="ECO:0000313" key="9">
    <source>
        <dbReference type="Proteomes" id="UP000238563"/>
    </source>
</evidence>
<dbReference type="SUPFAM" id="SSF46689">
    <property type="entry name" value="Homeodomain-like"/>
    <property type="match status" value="1"/>
</dbReference>
<keyword evidence="2" id="KW-0678">Repressor</keyword>
<dbReference type="Proteomes" id="UP000238563">
    <property type="component" value="Unassembled WGS sequence"/>
</dbReference>
<dbReference type="GO" id="GO:0046677">
    <property type="term" value="P:response to antibiotic"/>
    <property type="evidence" value="ECO:0007669"/>
    <property type="project" value="InterPro"/>
</dbReference>
<dbReference type="PROSITE" id="PS50977">
    <property type="entry name" value="HTH_TETR_2"/>
    <property type="match status" value="1"/>
</dbReference>
<organism evidence="8 9">
    <name type="scientific">Phyllobacterium myrsinacearum</name>
    <dbReference type="NCBI Taxonomy" id="28101"/>
    <lineage>
        <taxon>Bacteria</taxon>
        <taxon>Pseudomonadati</taxon>
        <taxon>Pseudomonadota</taxon>
        <taxon>Alphaproteobacteria</taxon>
        <taxon>Hyphomicrobiales</taxon>
        <taxon>Phyllobacteriaceae</taxon>
        <taxon>Phyllobacterium</taxon>
    </lineage>
</organism>
<dbReference type="PRINTS" id="PR00455">
    <property type="entry name" value="HTHTETR"/>
</dbReference>
<evidence type="ECO:0000256" key="2">
    <source>
        <dbReference type="ARBA" id="ARBA00022491"/>
    </source>
</evidence>
<sequence length="213" mass="22879">MAKRSDIKLQREAVIRTALDLLGETGVDGLTTRRIAAALGVQQPALYWHFKDKAALLDALAEAMLVENHSRSLPLPDEDWRHFLIENARSFRRALLAYRDGARVHAGSRPSPALYPAVEAQLGFMVAAGFDIVAAGYILQAAGHYVVGSVLEQQAAMAANGLPGHGTGSDMAPETGVQFPLLGQAFRKIENVSPDEGFEFGLVALVAGFESLL</sequence>
<evidence type="ECO:0000256" key="4">
    <source>
        <dbReference type="ARBA" id="ARBA00023125"/>
    </source>
</evidence>
<name>A0A2S9JC44_9HYPH</name>
<dbReference type="PANTHER" id="PTHR30055:SF151">
    <property type="entry name" value="TRANSCRIPTIONAL REGULATORY PROTEIN"/>
    <property type="match status" value="1"/>
</dbReference>
<keyword evidence="5" id="KW-0804">Transcription</keyword>
<keyword evidence="9" id="KW-1185">Reference proteome</keyword>
<evidence type="ECO:0000256" key="5">
    <source>
        <dbReference type="ARBA" id="ARBA00023163"/>
    </source>
</evidence>
<dbReference type="InterPro" id="IPR023772">
    <property type="entry name" value="DNA-bd_HTH_TetR-type_CS"/>
</dbReference>
<dbReference type="SUPFAM" id="SSF48498">
    <property type="entry name" value="Tetracyclin repressor-like, C-terminal domain"/>
    <property type="match status" value="1"/>
</dbReference>
<dbReference type="Pfam" id="PF00440">
    <property type="entry name" value="TetR_N"/>
    <property type="match status" value="1"/>
</dbReference>
<keyword evidence="3" id="KW-0805">Transcription regulation</keyword>
<dbReference type="PRINTS" id="PR00400">
    <property type="entry name" value="TETREPRESSOR"/>
</dbReference>
<dbReference type="InterPro" id="IPR003012">
    <property type="entry name" value="Tet_transcr_reg_TetR"/>
</dbReference>
<dbReference type="OrthoDB" id="4541465at2"/>
<feature type="domain" description="HTH tetR-type" evidence="7">
    <location>
        <begin position="8"/>
        <end position="68"/>
    </location>
</feature>
<dbReference type="InterPro" id="IPR050109">
    <property type="entry name" value="HTH-type_TetR-like_transc_reg"/>
</dbReference>
<dbReference type="PROSITE" id="PS01081">
    <property type="entry name" value="HTH_TETR_1"/>
    <property type="match status" value="1"/>
</dbReference>
<dbReference type="GO" id="GO:0045892">
    <property type="term" value="P:negative regulation of DNA-templated transcription"/>
    <property type="evidence" value="ECO:0007669"/>
    <property type="project" value="InterPro"/>
</dbReference>